<dbReference type="AlphaFoldDB" id="A0A8S1B7Q3"/>
<protein>
    <submittedName>
        <fullName evidence="2">Uncharacterized protein</fullName>
    </submittedName>
</protein>
<organism evidence="2 3">
    <name type="scientific">Arctia plantaginis</name>
    <name type="common">Wood tiger moth</name>
    <name type="synonym">Phalaena plantaginis</name>
    <dbReference type="NCBI Taxonomy" id="874455"/>
    <lineage>
        <taxon>Eukaryota</taxon>
        <taxon>Metazoa</taxon>
        <taxon>Ecdysozoa</taxon>
        <taxon>Arthropoda</taxon>
        <taxon>Hexapoda</taxon>
        <taxon>Insecta</taxon>
        <taxon>Pterygota</taxon>
        <taxon>Neoptera</taxon>
        <taxon>Endopterygota</taxon>
        <taxon>Lepidoptera</taxon>
        <taxon>Glossata</taxon>
        <taxon>Ditrysia</taxon>
        <taxon>Noctuoidea</taxon>
        <taxon>Erebidae</taxon>
        <taxon>Arctiinae</taxon>
        <taxon>Arctia</taxon>
    </lineage>
</organism>
<dbReference type="Proteomes" id="UP000494256">
    <property type="component" value="Unassembled WGS sequence"/>
</dbReference>
<gene>
    <name evidence="2" type="ORF">APLA_LOCUS14607</name>
</gene>
<proteinExistence type="predicted"/>
<reference evidence="2 3" key="1">
    <citation type="submission" date="2020-04" db="EMBL/GenBank/DDBJ databases">
        <authorList>
            <person name="Wallbank WR R."/>
            <person name="Pardo Diaz C."/>
            <person name="Kozak K."/>
            <person name="Martin S."/>
            <person name="Jiggins C."/>
            <person name="Moest M."/>
            <person name="Warren A I."/>
            <person name="Byers J.R.P. K."/>
            <person name="Montejo-Kovacevich G."/>
            <person name="Yen C E."/>
        </authorList>
    </citation>
    <scope>NUCLEOTIDE SEQUENCE [LARGE SCALE GENOMIC DNA]</scope>
</reference>
<comment type="caution">
    <text evidence="2">The sequence shown here is derived from an EMBL/GenBank/DDBJ whole genome shotgun (WGS) entry which is preliminary data.</text>
</comment>
<feature type="coiled-coil region" evidence="1">
    <location>
        <begin position="153"/>
        <end position="180"/>
    </location>
</feature>
<keyword evidence="1" id="KW-0175">Coiled coil</keyword>
<evidence type="ECO:0000313" key="2">
    <source>
        <dbReference type="EMBL" id="CAB3254158.1"/>
    </source>
</evidence>
<dbReference type="EMBL" id="CADEBD010000405">
    <property type="protein sequence ID" value="CAB3254158.1"/>
    <property type="molecule type" value="Genomic_DNA"/>
</dbReference>
<dbReference type="Gene3D" id="1.20.5.1700">
    <property type="match status" value="1"/>
</dbReference>
<evidence type="ECO:0000313" key="3">
    <source>
        <dbReference type="Proteomes" id="UP000494256"/>
    </source>
</evidence>
<accession>A0A8S1B7Q3</accession>
<dbReference type="OrthoDB" id="5860767at2759"/>
<evidence type="ECO:0000256" key="1">
    <source>
        <dbReference type="SAM" id="Coils"/>
    </source>
</evidence>
<sequence length="210" mass="23535">MSKEQKVKWTCHECRSKQPKLGNINTPVRNVKEGEANPSNLYDENTGLDNITFRKKQTDDCQKTPVCSPGSASCATINRDDAFISAVSDKVLKALKSELPAMISCVLKAELSSIKNDILEFRQSVDFLSTMHDEMKNMVETLVKDNATLSKENTTLKTTVAELSDRLNNLEQHLRENNLEIQGLPEHHNENLPSLLNQCSKGHRLRLEGG</sequence>
<name>A0A8S1B7Q3_ARCPL</name>